<accession>A0ACC1QV24</accession>
<sequence>MVGSSKNHTSDLDDDGPTRRLCTWISAFKLTDAPEDLQTRAKYLLLDGIGCALLGARLPWSEKAAKCLFDLEPLEGGTAEVIGYDHRTTPLTAALVNSTFIQGFELDDWHIEAPLHSNSLIIPVLLAIAAHVGSRPDGAAFRGDELLTSYLVGIEVGPRVGLGLHGTHMLSMGWHSGAVFGPSAAAASACKLLGLEADAIEDALGIACTQAGGLMSAQFESESKRMQHGFAARSGLLAAMLAKAGYVGIKRVFEREYGGFLKQFSSGNGMEPQYLPEEVARDLGKEWKIHGMAVKPYASMAGTHNTVDCISDMRRKYPQLLPEDCGNIKRILVELGKPAFEHGGWKPTRPLTTTGAQMSNAYVAAAFLVDNENMARQYAPQNLDRDEVWSLIEIIDCELNESLKMLGTRVTIWFKDQKEPISCQRDAATGVLPPLTNEQILAKWQNLMENVIDGDRRAKIENVVLHMEDCQDVRVLGELLGGTCNSPIA</sequence>
<organism evidence="1 2">
    <name type="scientific">Lecanicillium saksenae</name>
    <dbReference type="NCBI Taxonomy" id="468837"/>
    <lineage>
        <taxon>Eukaryota</taxon>
        <taxon>Fungi</taxon>
        <taxon>Dikarya</taxon>
        <taxon>Ascomycota</taxon>
        <taxon>Pezizomycotina</taxon>
        <taxon>Sordariomycetes</taxon>
        <taxon>Hypocreomycetidae</taxon>
        <taxon>Hypocreales</taxon>
        <taxon>Cordycipitaceae</taxon>
        <taxon>Lecanicillium</taxon>
    </lineage>
</organism>
<proteinExistence type="predicted"/>
<dbReference type="EMBL" id="JANAKD010000520">
    <property type="protein sequence ID" value="KAJ3493123.1"/>
    <property type="molecule type" value="Genomic_DNA"/>
</dbReference>
<gene>
    <name evidence="1" type="ORF">NLG97_g4938</name>
</gene>
<dbReference type="Proteomes" id="UP001148737">
    <property type="component" value="Unassembled WGS sequence"/>
</dbReference>
<comment type="caution">
    <text evidence="1">The sequence shown here is derived from an EMBL/GenBank/DDBJ whole genome shotgun (WGS) entry which is preliminary data.</text>
</comment>
<protein>
    <submittedName>
        <fullName evidence="1">Uncharacterized protein</fullName>
    </submittedName>
</protein>
<name>A0ACC1QV24_9HYPO</name>
<evidence type="ECO:0000313" key="1">
    <source>
        <dbReference type="EMBL" id="KAJ3493123.1"/>
    </source>
</evidence>
<keyword evidence="2" id="KW-1185">Reference proteome</keyword>
<reference evidence="1" key="1">
    <citation type="submission" date="2022-07" db="EMBL/GenBank/DDBJ databases">
        <title>Genome Sequence of Lecanicillium saksenae.</title>
        <authorList>
            <person name="Buettner E."/>
        </authorList>
    </citation>
    <scope>NUCLEOTIDE SEQUENCE</scope>
    <source>
        <strain evidence="1">VT-O1</strain>
    </source>
</reference>
<evidence type="ECO:0000313" key="2">
    <source>
        <dbReference type="Proteomes" id="UP001148737"/>
    </source>
</evidence>